<reference evidence="10 11" key="1">
    <citation type="submission" date="2024-02" db="EMBL/GenBank/DDBJ databases">
        <title>A draft genome for the cacao thread blight pathogen Marasmius crinis-equi.</title>
        <authorList>
            <person name="Cohen S.P."/>
            <person name="Baruah I.K."/>
            <person name="Amoako-Attah I."/>
            <person name="Bukari Y."/>
            <person name="Meinhardt L.W."/>
            <person name="Bailey B.A."/>
        </authorList>
    </citation>
    <scope>NUCLEOTIDE SEQUENCE [LARGE SCALE GENOMIC DNA]</scope>
    <source>
        <strain evidence="10 11">GH-76</strain>
    </source>
</reference>
<keyword evidence="3" id="KW-0813">Transport</keyword>
<evidence type="ECO:0000259" key="8">
    <source>
        <dbReference type="Pfam" id="PF10568"/>
    </source>
</evidence>
<evidence type="ECO:0000256" key="1">
    <source>
        <dbReference type="ARBA" id="ARBA00004294"/>
    </source>
</evidence>
<evidence type="ECO:0000313" key="11">
    <source>
        <dbReference type="Proteomes" id="UP001465976"/>
    </source>
</evidence>
<evidence type="ECO:0000256" key="5">
    <source>
        <dbReference type="ARBA" id="ARBA00022927"/>
    </source>
</evidence>
<sequence>MQSKLKLHIWPGKWTLPSWDPSCLAAVMFLQLSAPGLFSLVEDCNPDASTTGQFPYLQHGDGDDEQIYAPLSSIIQHVLSLSLPGVKSTSFAAGAPSQTAWITYAESALGDLVANTFYALPTNWNSLTHPTLVETFPIPQRFYSPFRIRDTYKQRLEAVDLWCLSGVELEEEAKKKSGSSFRENGKGKEKEKEEDFNPRYVFAKVFEREKITEKARSTFTLLSRLLGSNPFFGDDDGSEPTLLDITIAAHILLLLVPPFPDPLLRDLLNKSFPDLVAHAERMRKLTLDTPGFPKAKKGDGEENGDVWLTRLRFGFFGIAVGGFAAHAYSVYSK</sequence>
<keyword evidence="6" id="KW-0496">Mitochondrion</keyword>
<evidence type="ECO:0000259" key="9">
    <source>
        <dbReference type="Pfam" id="PF17171"/>
    </source>
</evidence>
<dbReference type="Pfam" id="PF10568">
    <property type="entry name" value="Tom37"/>
    <property type="match status" value="1"/>
</dbReference>
<dbReference type="InterPro" id="IPR036282">
    <property type="entry name" value="Glutathione-S-Trfase_C_sf"/>
</dbReference>
<dbReference type="InterPro" id="IPR019564">
    <property type="entry name" value="Sam37/metaxin_N"/>
</dbReference>
<evidence type="ECO:0000256" key="7">
    <source>
        <dbReference type="ARBA" id="ARBA00023136"/>
    </source>
</evidence>
<proteinExistence type="inferred from homology"/>
<keyword evidence="7" id="KW-0472">Membrane</keyword>
<dbReference type="InterPro" id="IPR033468">
    <property type="entry name" value="Metaxin_GST"/>
</dbReference>
<dbReference type="EMBL" id="JBAHYK010000128">
    <property type="protein sequence ID" value="KAL0577949.1"/>
    <property type="molecule type" value="Genomic_DNA"/>
</dbReference>
<dbReference type="CDD" id="cd03054">
    <property type="entry name" value="GST_N_Metaxin"/>
    <property type="match status" value="1"/>
</dbReference>
<evidence type="ECO:0000256" key="2">
    <source>
        <dbReference type="ARBA" id="ARBA00009170"/>
    </source>
</evidence>
<evidence type="ECO:0008006" key="12">
    <source>
        <dbReference type="Google" id="ProtNLM"/>
    </source>
</evidence>
<dbReference type="CDD" id="cd03193">
    <property type="entry name" value="GST_C_Metaxin"/>
    <property type="match status" value="1"/>
</dbReference>
<accession>A0ABR3FR65</accession>
<feature type="domain" description="Mitochondrial outer membrane transport complex Sam37/metaxin N-terminal" evidence="8">
    <location>
        <begin position="23"/>
        <end position="149"/>
    </location>
</feature>
<evidence type="ECO:0000256" key="4">
    <source>
        <dbReference type="ARBA" id="ARBA00022787"/>
    </source>
</evidence>
<protein>
    <recommendedName>
        <fullName evidence="12">Mitochondrial outer membrane transport complex Sam37/metaxin N-terminal domain-containing protein</fullName>
    </recommendedName>
</protein>
<comment type="similarity">
    <text evidence="2">Belongs to the metaxin family.</text>
</comment>
<feature type="domain" description="Metaxin glutathione S-transferase" evidence="9">
    <location>
        <begin position="216"/>
        <end position="282"/>
    </location>
</feature>
<dbReference type="PANTHER" id="PTHR12289">
    <property type="entry name" value="METAXIN RELATED"/>
    <property type="match status" value="1"/>
</dbReference>
<name>A0ABR3FR65_9AGAR</name>
<comment type="caution">
    <text evidence="10">The sequence shown here is derived from an EMBL/GenBank/DDBJ whole genome shotgun (WGS) entry which is preliminary data.</text>
</comment>
<comment type="subcellular location">
    <subcellularLocation>
        <location evidence="1">Mitochondrion outer membrane</location>
    </subcellularLocation>
</comment>
<dbReference type="Proteomes" id="UP001465976">
    <property type="component" value="Unassembled WGS sequence"/>
</dbReference>
<dbReference type="SUPFAM" id="SSF47616">
    <property type="entry name" value="GST C-terminal domain-like"/>
    <property type="match status" value="1"/>
</dbReference>
<keyword evidence="11" id="KW-1185">Reference proteome</keyword>
<dbReference type="InterPro" id="IPR050931">
    <property type="entry name" value="Mito_Protein_Transport_Metaxin"/>
</dbReference>
<keyword evidence="5" id="KW-0653">Protein transport</keyword>
<gene>
    <name evidence="10" type="ORF">V5O48_004056</name>
</gene>
<evidence type="ECO:0000256" key="6">
    <source>
        <dbReference type="ARBA" id="ARBA00023128"/>
    </source>
</evidence>
<dbReference type="Pfam" id="PF17171">
    <property type="entry name" value="GST_C_6"/>
    <property type="match status" value="1"/>
</dbReference>
<organism evidence="10 11">
    <name type="scientific">Marasmius crinis-equi</name>
    <dbReference type="NCBI Taxonomy" id="585013"/>
    <lineage>
        <taxon>Eukaryota</taxon>
        <taxon>Fungi</taxon>
        <taxon>Dikarya</taxon>
        <taxon>Basidiomycota</taxon>
        <taxon>Agaricomycotina</taxon>
        <taxon>Agaricomycetes</taxon>
        <taxon>Agaricomycetidae</taxon>
        <taxon>Agaricales</taxon>
        <taxon>Marasmiineae</taxon>
        <taxon>Marasmiaceae</taxon>
        <taxon>Marasmius</taxon>
    </lineage>
</organism>
<dbReference type="PANTHER" id="PTHR12289:SF41">
    <property type="entry name" value="FAILED AXON CONNECTIONS-RELATED"/>
    <property type="match status" value="1"/>
</dbReference>
<evidence type="ECO:0000256" key="3">
    <source>
        <dbReference type="ARBA" id="ARBA00022448"/>
    </source>
</evidence>
<keyword evidence="4" id="KW-1000">Mitochondrion outer membrane</keyword>
<evidence type="ECO:0000313" key="10">
    <source>
        <dbReference type="EMBL" id="KAL0577949.1"/>
    </source>
</evidence>